<feature type="signal peptide" evidence="1">
    <location>
        <begin position="1"/>
        <end position="21"/>
    </location>
</feature>
<evidence type="ECO:0000313" key="2">
    <source>
        <dbReference type="EMBL" id="EEN83323.1"/>
    </source>
</evidence>
<dbReference type="Gene3D" id="2.60.120.260">
    <property type="entry name" value="Galactose-binding domain-like"/>
    <property type="match status" value="1"/>
</dbReference>
<dbReference type="eggNOG" id="ENOG5033QZP">
    <property type="taxonomic scope" value="Bacteria"/>
</dbReference>
<dbReference type="EMBL" id="ACNN01000011">
    <property type="protein sequence ID" value="EEN83323.1"/>
    <property type="molecule type" value="Genomic_DNA"/>
</dbReference>
<dbReference type="AlphaFoldDB" id="C3J905"/>
<keyword evidence="3" id="KW-1185">Reference proteome</keyword>
<evidence type="ECO:0000256" key="1">
    <source>
        <dbReference type="SAM" id="SignalP"/>
    </source>
</evidence>
<name>C3J905_POREA</name>
<sequence length="795" mass="88881">MRMAVSSFLVALIGSISIAQATEPPFKEVVKEDFSLWTKGSETTPHNETEGGSANSYNLNSAIMHQPGWRGNFVYQAGGCAYLKLTDDGVAGHLQTPEMALYGVVKITFRAKLLPGKQSNGKLWIALCDNTQGPVDNKDVDLTTEWQQYEMVSDKATFNNKNMFQLQPLDCDMLIDDIVVERKQTTLIPPKALSPLNTSSTSFKARWEASPDAKSYLFSLYYLDMPQEVIPPTTVVEGFDGIKTDGNGKIDTAQPNYPEGWTIDLSSHGSQDVIQTQGNFHSSPLALVFDAVDDSIVSPKTNAPITELSFWVKPTSIEQETDFTYTLLEVSVLSDGKWVAIANLPNLWMQEQGGFYKFDSEVLKNYNIERVRLQLIQKNSVSFYVDDITYTYGSKPVPYYIHKDKELTATEYEVSEYDTSKEHFYYVRAKDGDALSEPTYPTWVDGIKGIKPAVYAASQITPTSYVAQWEKIYNAGLYQLNNYKDLTHKPGAPKQEILRETFDTITEGSVEEPVKPEDQVIFLAKEVVTKTDWIVQLPAYAKGMMGVKEMAPYSSTAGLVVSPALYLTPDKGAFEVSVKAQSTVDCDTLFVMVMKEYTDNKVDEFMRIPFPEKAGVISSTVQFAPPKELSTRERIRIGFMSLRGKPFYIDEMAVYQNINEGEHGYAPYQTNFVAGDNSFKVEHGLDGQNFVYNVTATRTRMFQNYVSEISDFMPVVNPNNTGLSEPKDTGSLTVEQTEGGLVLSADRDTQLAIYDLSGLLICKMTINAGVPRFVSLNRGIYILHTTEKNYKAVVR</sequence>
<evidence type="ECO:0000313" key="3">
    <source>
        <dbReference type="Proteomes" id="UP000004295"/>
    </source>
</evidence>
<accession>C3J905</accession>
<keyword evidence="1" id="KW-0732">Signal</keyword>
<reference evidence="2 3" key="1">
    <citation type="submission" date="2009-04" db="EMBL/GenBank/DDBJ databases">
        <authorList>
            <person name="Sebastian Y."/>
            <person name="Madupu R."/>
            <person name="Durkin A.S."/>
            <person name="Torralba M."/>
            <person name="Methe B."/>
            <person name="Sutton G.G."/>
            <person name="Strausberg R.L."/>
            <person name="Nelson K.E."/>
        </authorList>
    </citation>
    <scope>NUCLEOTIDE SEQUENCE [LARGE SCALE GENOMIC DNA]</scope>
    <source>
        <strain evidence="3">ATCC 35406 / BCRC 14492 / JCM 8526 / NCTC 13058 / HG 370</strain>
    </source>
</reference>
<comment type="caution">
    <text evidence="2">The sequence shown here is derived from an EMBL/GenBank/DDBJ whole genome shotgun (WGS) entry which is preliminary data.</text>
</comment>
<feature type="chain" id="PRO_5002926304" evidence="1">
    <location>
        <begin position="22"/>
        <end position="795"/>
    </location>
</feature>
<dbReference type="Proteomes" id="UP000004295">
    <property type="component" value="Unassembled WGS sequence"/>
</dbReference>
<proteinExistence type="predicted"/>
<protein>
    <submittedName>
        <fullName evidence="2">Uncharacterized protein</fullName>
    </submittedName>
</protein>
<organism evidence="2 3">
    <name type="scientific">Porphyromonas endodontalis (strain ATCC 35406 / DSM 24491 / JCM 8526 / CCUG 16442 / BCRC 14492 / NCTC 13058 / HG 370)</name>
    <name type="common">Bacteroides endodontalis</name>
    <dbReference type="NCBI Taxonomy" id="553175"/>
    <lineage>
        <taxon>Bacteria</taxon>
        <taxon>Pseudomonadati</taxon>
        <taxon>Bacteroidota</taxon>
        <taxon>Bacteroidia</taxon>
        <taxon>Bacteroidales</taxon>
        <taxon>Porphyromonadaceae</taxon>
        <taxon>Porphyromonas</taxon>
    </lineage>
</organism>
<gene>
    <name evidence="2" type="ORF">POREN0001_1440</name>
</gene>